<sequence>MHTLVYPRVTNYGGVPAEAGAFPDTGAISWDAAVTLHDADDEDADCLTVGTLTFLTARLCGDLPELLDAISGDTAEFAPLFDGDFVVERLQEQFESACPAGILLLDQTHLHPAVRGHDLGAWAVAEIVNTMTFGRDVLVLTHPSPPGGQDLPKRELRQAQNRLARYWEKVGLVRLDTAPHLMGQSTVYTCLDAARVRLAPVAEVRIEVDAATVEELRRESPPRSTAQRRLGYWPGTGGLRGA</sequence>
<evidence type="ECO:0000256" key="1">
    <source>
        <dbReference type="SAM" id="MobiDB-lite"/>
    </source>
</evidence>
<dbReference type="RefSeq" id="WP_243071499.1">
    <property type="nucleotide sequence ID" value="NZ_JAIVFL010000001.1"/>
</dbReference>
<feature type="region of interest" description="Disordered" evidence="1">
    <location>
        <begin position="217"/>
        <end position="242"/>
    </location>
</feature>
<protein>
    <submittedName>
        <fullName evidence="2">Uncharacterized protein</fullName>
    </submittedName>
</protein>
<name>A0ABS9YV76_9MYCO</name>
<dbReference type="Proteomes" id="UP001139068">
    <property type="component" value="Unassembled WGS sequence"/>
</dbReference>
<gene>
    <name evidence="2" type="ORF">K9U37_09695</name>
</gene>
<dbReference type="EMBL" id="JAIVFL010000001">
    <property type="protein sequence ID" value="MCI4675146.1"/>
    <property type="molecule type" value="Genomic_DNA"/>
</dbReference>
<evidence type="ECO:0000313" key="3">
    <source>
        <dbReference type="Proteomes" id="UP001139068"/>
    </source>
</evidence>
<reference evidence="2" key="1">
    <citation type="journal article" date="2022" name="ISME J.">
        <title>Identification of active gaseous-alkane degraders at natural gas seeps.</title>
        <authorList>
            <person name="Farhan Ul Haque M."/>
            <person name="Hernandez M."/>
            <person name="Crombie A.T."/>
            <person name="Murrell J.C."/>
        </authorList>
    </citation>
    <scope>NUCLEOTIDE SEQUENCE</scope>
    <source>
        <strain evidence="2">ANDR5</strain>
    </source>
</reference>
<evidence type="ECO:0000313" key="2">
    <source>
        <dbReference type="EMBL" id="MCI4675146.1"/>
    </source>
</evidence>
<comment type="caution">
    <text evidence="2">The sequence shown here is derived from an EMBL/GenBank/DDBJ whole genome shotgun (WGS) entry which is preliminary data.</text>
</comment>
<organism evidence="2 3">
    <name type="scientific">Candidatus Mycolicibacterium alkanivorans</name>
    <dbReference type="NCBI Taxonomy" id="2954114"/>
    <lineage>
        <taxon>Bacteria</taxon>
        <taxon>Bacillati</taxon>
        <taxon>Actinomycetota</taxon>
        <taxon>Actinomycetes</taxon>
        <taxon>Mycobacteriales</taxon>
        <taxon>Mycobacteriaceae</taxon>
        <taxon>Mycolicibacterium</taxon>
    </lineage>
</organism>
<proteinExistence type="predicted"/>
<accession>A0ABS9YV76</accession>
<keyword evidence="3" id="KW-1185">Reference proteome</keyword>